<proteinExistence type="predicted"/>
<dbReference type="AlphaFoldDB" id="A0A812P506"/>
<dbReference type="Gene3D" id="1.10.287.110">
    <property type="entry name" value="DnaJ domain"/>
    <property type="match status" value="1"/>
</dbReference>
<feature type="compositionally biased region" description="Polar residues" evidence="4">
    <location>
        <begin position="84"/>
        <end position="93"/>
    </location>
</feature>
<organism evidence="6 7">
    <name type="scientific">Symbiodinium pilosum</name>
    <name type="common">Dinoflagellate</name>
    <dbReference type="NCBI Taxonomy" id="2952"/>
    <lineage>
        <taxon>Eukaryota</taxon>
        <taxon>Sar</taxon>
        <taxon>Alveolata</taxon>
        <taxon>Dinophyceae</taxon>
        <taxon>Suessiales</taxon>
        <taxon>Symbiodiniaceae</taxon>
        <taxon>Symbiodinium</taxon>
    </lineage>
</organism>
<dbReference type="OrthoDB" id="10250354at2759"/>
<keyword evidence="7" id="KW-1185">Reference proteome</keyword>
<evidence type="ECO:0000313" key="7">
    <source>
        <dbReference type="Proteomes" id="UP000649617"/>
    </source>
</evidence>
<feature type="compositionally biased region" description="Basic and acidic residues" evidence="4">
    <location>
        <begin position="127"/>
        <end position="144"/>
    </location>
</feature>
<protein>
    <submittedName>
        <fullName evidence="6">DnaJ protein</fullName>
    </submittedName>
</protein>
<dbReference type="SMART" id="SM00271">
    <property type="entry name" value="DnaJ"/>
    <property type="match status" value="1"/>
</dbReference>
<feature type="domain" description="J" evidence="5">
    <location>
        <begin position="599"/>
        <end position="657"/>
    </location>
</feature>
<dbReference type="SMART" id="SM00248">
    <property type="entry name" value="ANK"/>
    <property type="match status" value="4"/>
</dbReference>
<dbReference type="CDD" id="cd06257">
    <property type="entry name" value="DnaJ"/>
    <property type="match status" value="1"/>
</dbReference>
<evidence type="ECO:0000259" key="5">
    <source>
        <dbReference type="PROSITE" id="PS50076"/>
    </source>
</evidence>
<dbReference type="InterPro" id="IPR001623">
    <property type="entry name" value="DnaJ_domain"/>
</dbReference>
<feature type="region of interest" description="Disordered" evidence="4">
    <location>
        <begin position="80"/>
        <end position="156"/>
    </location>
</feature>
<feature type="compositionally biased region" description="Polar residues" evidence="4">
    <location>
        <begin position="109"/>
        <end position="125"/>
    </location>
</feature>
<dbReference type="Gene3D" id="1.25.40.20">
    <property type="entry name" value="Ankyrin repeat-containing domain"/>
    <property type="match status" value="2"/>
</dbReference>
<dbReference type="PROSITE" id="PS50088">
    <property type="entry name" value="ANK_REPEAT"/>
    <property type="match status" value="2"/>
</dbReference>
<dbReference type="InterPro" id="IPR050776">
    <property type="entry name" value="Ank_Repeat/CDKN_Inhibitor"/>
</dbReference>
<dbReference type="InterPro" id="IPR036770">
    <property type="entry name" value="Ankyrin_rpt-contain_sf"/>
</dbReference>
<dbReference type="PANTHER" id="PTHR24201">
    <property type="entry name" value="ANK_REP_REGION DOMAIN-CONTAINING PROTEIN"/>
    <property type="match status" value="1"/>
</dbReference>
<evidence type="ECO:0000256" key="4">
    <source>
        <dbReference type="SAM" id="MobiDB-lite"/>
    </source>
</evidence>
<dbReference type="EMBL" id="CAJNIZ010012436">
    <property type="protein sequence ID" value="CAE7333911.1"/>
    <property type="molecule type" value="Genomic_DNA"/>
</dbReference>
<feature type="compositionally biased region" description="Pro residues" evidence="4">
    <location>
        <begin position="510"/>
        <end position="535"/>
    </location>
</feature>
<dbReference type="InterPro" id="IPR036869">
    <property type="entry name" value="J_dom_sf"/>
</dbReference>
<evidence type="ECO:0000256" key="2">
    <source>
        <dbReference type="ARBA" id="ARBA00023043"/>
    </source>
</evidence>
<gene>
    <name evidence="6" type="primary">dnaJ</name>
    <name evidence="6" type="ORF">SPIL2461_LOCUS7795</name>
</gene>
<evidence type="ECO:0000256" key="1">
    <source>
        <dbReference type="ARBA" id="ARBA00022737"/>
    </source>
</evidence>
<feature type="repeat" description="ANK" evidence="3">
    <location>
        <begin position="402"/>
        <end position="441"/>
    </location>
</feature>
<dbReference type="PROSITE" id="PS50076">
    <property type="entry name" value="DNAJ_2"/>
    <property type="match status" value="1"/>
</dbReference>
<dbReference type="Proteomes" id="UP000649617">
    <property type="component" value="Unassembled WGS sequence"/>
</dbReference>
<keyword evidence="2 3" id="KW-0040">ANK repeat</keyword>
<keyword evidence="1" id="KW-0677">Repeat</keyword>
<feature type="repeat" description="ANK" evidence="3">
    <location>
        <begin position="167"/>
        <end position="199"/>
    </location>
</feature>
<dbReference type="SUPFAM" id="SSF46565">
    <property type="entry name" value="Chaperone J-domain"/>
    <property type="match status" value="1"/>
</dbReference>
<dbReference type="SUPFAM" id="SSF48403">
    <property type="entry name" value="Ankyrin repeat"/>
    <property type="match status" value="1"/>
</dbReference>
<dbReference type="Pfam" id="PF12796">
    <property type="entry name" value="Ank_2"/>
    <property type="match status" value="1"/>
</dbReference>
<dbReference type="InterPro" id="IPR002110">
    <property type="entry name" value="Ankyrin_rpt"/>
</dbReference>
<comment type="caution">
    <text evidence="6">The sequence shown here is derived from an EMBL/GenBank/DDBJ whole genome shotgun (WGS) entry which is preliminary data.</text>
</comment>
<dbReference type="Pfam" id="PF00226">
    <property type="entry name" value="DnaJ"/>
    <property type="match status" value="1"/>
</dbReference>
<evidence type="ECO:0000313" key="6">
    <source>
        <dbReference type="EMBL" id="CAE7333911.1"/>
    </source>
</evidence>
<reference evidence="6" key="1">
    <citation type="submission" date="2021-02" db="EMBL/GenBank/DDBJ databases">
        <authorList>
            <person name="Dougan E. K."/>
            <person name="Rhodes N."/>
            <person name="Thang M."/>
            <person name="Chan C."/>
        </authorList>
    </citation>
    <scope>NUCLEOTIDE SEQUENCE</scope>
</reference>
<feature type="region of interest" description="Disordered" evidence="4">
    <location>
        <begin position="499"/>
        <end position="543"/>
    </location>
</feature>
<evidence type="ECO:0000256" key="3">
    <source>
        <dbReference type="PROSITE-ProRule" id="PRU00023"/>
    </source>
</evidence>
<sequence>MVHVGVTPLRRLLSDARPNWNEKDLAAVEEKLSRVGATTIHELAELMAHGLNKRLQAAGLKAFNSETLAALRSRLETEVKIAKSQGQVQSNHNPKPPEPANDSGLHPSGPTNSAHAQHAQEQTPKTAVHDDKERPKVAPRERSETPAPSPAFNRFSPSTPFGRAEALGETQLISAVRQSDVRTVQYLLSQRADPNEKDNFGETALMEAAGQGQAQICRILLENAANPACKAPSGLNATQLASEHQSMASLCCRLPCPGVTGLRVKLRHLFALPADYWFDRGLRLAARQHDVQKAEILLQRAKAEEIDLNFQRKDANGFGVLHASTARAPDSDDGRRFVRLLISSCLVCKPNLESQVNQLKTCSQHLPTLRMEASAPALNATDKSLRAAVRVLTAAVNATNLLGETPLILASRASADASRTWRMSIVQLLLDSRASVNTSDAVLHETPLMEAAGIGDPELVRTLLRARAETSRSSASGQTALDFASSEEVKWMLKNPWEAQARSEARAQPKPSPQPNPAPPPKASPPAPKPPPSAPKAPKRPQTYAERLQSLLSKYPGFQGSGVDLPSHAWQWTPEELELFIGGPPPDPWERPSMRPLKAYYQALGVPEGTRDRNVLKKAYRQAALKWHPDKNPDNPAAAGNFQKACDAFEQLGANLSECQTHQEPLYVSNARFHTWRSGDLVGEWLACDADARPPGAGKTDQLASTACDHCSLDLLAAEQKWAGDWGLVLDGLNADSADLPSAPRRKWTRIVYVHSYVPLRDMDFDSAEGLGLPVLIRFTSCRYRCLPDSLAAAVVLSIDAGFCSCAKHWAWQRSETSNGPVQAVQEEAGQTCKSPQFFRSEASEMNDTASFRENKRVGGELMASSRLRKALRVEVRLDSLGKGLWGLGWPKLLKPHRSNQGSHKASRTLVQGAAQIWVAQARCKEVPQIWRDSQHLDNEQRVHQVRVLDLEEAWEASASKAARLSRCLVPMVHMLSNRCQAVKRGRLKILPALLDLSAKSGVQLDDLFLRPRSRAFVVLGAAKQQFRRIFQDNLNRSGAMESGLQILVSAGAMAPQAPDECGLGKLTLQLFSFAAVDEPQVLLQLFTALEQLASPVLTMLLDMPLVALAQTGWPLIALLAQINLRKQQIGAVNDERVDGLDDMPGRQFQAQLLAALTAKDGEAAQEAATRFLSTTPQGQSALAPLTALATQAMASPDVQERAQLLEVLQRAFKQVIGSGAELDLALSTRWPLHGSRHPAAWGSAW</sequence>
<name>A0A812P506_SYMPI</name>
<accession>A0A812P506</accession>